<evidence type="ECO:0000313" key="1">
    <source>
        <dbReference type="EMBL" id="RDV02483.1"/>
    </source>
</evidence>
<proteinExistence type="predicted"/>
<dbReference type="AlphaFoldDB" id="A0A371B4W8"/>
<comment type="caution">
    <text evidence="1">The sequence shown here is derived from an EMBL/GenBank/DDBJ whole genome shotgun (WGS) entry which is preliminary data.</text>
</comment>
<keyword evidence="2" id="KW-1185">Reference proteome</keyword>
<name>A0A371B4W8_9SPHN</name>
<reference evidence="2" key="1">
    <citation type="submission" date="2018-08" db="EMBL/GenBank/DDBJ databases">
        <authorList>
            <person name="Kim S.-J."/>
            <person name="Jung G.-Y."/>
        </authorList>
    </citation>
    <scope>NUCLEOTIDE SEQUENCE [LARGE SCALE GENOMIC DNA]</scope>
    <source>
        <strain evidence="2">GY_G</strain>
    </source>
</reference>
<dbReference type="Proteomes" id="UP000263833">
    <property type="component" value="Unassembled WGS sequence"/>
</dbReference>
<sequence>MLGAALLMLAAPAASQPYPATEVLDAFRAACANTRKFEKLEKQLPKKGWEALPAGGEPRIAQLVSKGKAALEDGERLDGHEYRKSVAGRQLYLVTSRVTDKSGIWASGCRLYDFEAGAPIADADLNKWMTREPTHKEDLPNGGVIRKWEPGWRSGVSVDVDFAGHGGEFNEKFGLAGVVMIASSIGGF</sequence>
<accession>A0A371B4W8</accession>
<dbReference type="EMBL" id="QRGP01000002">
    <property type="protein sequence ID" value="RDV02483.1"/>
    <property type="molecule type" value="Genomic_DNA"/>
</dbReference>
<evidence type="ECO:0000313" key="2">
    <source>
        <dbReference type="Proteomes" id="UP000263833"/>
    </source>
</evidence>
<organism evidence="1 2">
    <name type="scientific">Sphingorhabdus pulchriflava</name>
    <dbReference type="NCBI Taxonomy" id="2292257"/>
    <lineage>
        <taxon>Bacteria</taxon>
        <taxon>Pseudomonadati</taxon>
        <taxon>Pseudomonadota</taxon>
        <taxon>Alphaproteobacteria</taxon>
        <taxon>Sphingomonadales</taxon>
        <taxon>Sphingomonadaceae</taxon>
        <taxon>Sphingorhabdus</taxon>
    </lineage>
</organism>
<gene>
    <name evidence="1" type="ORF">DXH95_10920</name>
</gene>
<protein>
    <submittedName>
        <fullName evidence="1">Uncharacterized protein</fullName>
    </submittedName>
</protein>